<dbReference type="InParanoid" id="E3N3S5"/>
<accession>E3N3S5</accession>
<dbReference type="STRING" id="31234.E3N3S5"/>
<dbReference type="AlphaFoldDB" id="E3N3S5"/>
<dbReference type="CDD" id="cd21450">
    <property type="entry name" value="DLC-like_DYNLL1-like"/>
    <property type="match status" value="1"/>
</dbReference>
<gene>
    <name evidence="1" type="primary">Cre-dlc-3</name>
    <name evidence="1" type="ORF">CRE_20902</name>
</gene>
<dbReference type="Proteomes" id="UP000008281">
    <property type="component" value="Unassembled WGS sequence"/>
</dbReference>
<dbReference type="FunFam" id="3.30.740.10:FF:000006">
    <property type="entry name" value="Dynein light chain"/>
    <property type="match status" value="1"/>
</dbReference>
<dbReference type="PANTHER" id="PTHR11886">
    <property type="entry name" value="DYNEIN LIGHT CHAIN"/>
    <property type="match status" value="1"/>
</dbReference>
<dbReference type="HOGENOM" id="CLU_1350016_0_0_1"/>
<dbReference type="FunCoup" id="E3N3S5">
    <property type="interactions" value="262"/>
</dbReference>
<dbReference type="OMA" id="VQFIHFT"/>
<organism evidence="2">
    <name type="scientific">Caenorhabditis remanei</name>
    <name type="common">Caenorhabditis vulgaris</name>
    <dbReference type="NCBI Taxonomy" id="31234"/>
    <lineage>
        <taxon>Eukaryota</taxon>
        <taxon>Metazoa</taxon>
        <taxon>Ecdysozoa</taxon>
        <taxon>Nematoda</taxon>
        <taxon>Chromadorea</taxon>
        <taxon>Rhabditida</taxon>
        <taxon>Rhabditina</taxon>
        <taxon>Rhabditomorpha</taxon>
        <taxon>Rhabditoidea</taxon>
        <taxon>Rhabditidae</taxon>
        <taxon>Peloderinae</taxon>
        <taxon>Caenorhabditis</taxon>
    </lineage>
</organism>
<dbReference type="EMBL" id="DS268521">
    <property type="protein sequence ID" value="EFO85188.1"/>
    <property type="molecule type" value="Genomic_DNA"/>
</dbReference>
<dbReference type="Pfam" id="PF01221">
    <property type="entry name" value="Dynein_light"/>
    <property type="match status" value="1"/>
</dbReference>
<sequence length="203" mass="23705">MLLSCGYRGRSPIITLPRTPETSQTKDHHLVFLFRLKSDTFRDVSLPSISHLSFLNFFSKSLIFAYIIAIKMMKINGFGEKMTAKQLRTKFERQDSCDETYFDELKESRKWREPPEKALRFENLIIQETNLPLEQIEESKKMLGDALQLCGIENEIASFMKRKFDAKYGGHWQCIVGRNFGSHLDPIQFIHFTVSKISVILFR</sequence>
<proteinExistence type="predicted"/>
<dbReference type="InterPro" id="IPR037177">
    <property type="entry name" value="DLC_sf"/>
</dbReference>
<evidence type="ECO:0000313" key="2">
    <source>
        <dbReference type="Proteomes" id="UP000008281"/>
    </source>
</evidence>
<dbReference type="InterPro" id="IPR001372">
    <property type="entry name" value="Dynein_light_chain_typ-1/2"/>
</dbReference>
<dbReference type="GO" id="GO:0007017">
    <property type="term" value="P:microtubule-based process"/>
    <property type="evidence" value="ECO:0007669"/>
    <property type="project" value="InterPro"/>
</dbReference>
<dbReference type="SMART" id="SM01375">
    <property type="entry name" value="Dynein_light"/>
    <property type="match status" value="1"/>
</dbReference>
<reference evidence="1" key="1">
    <citation type="submission" date="2007-07" db="EMBL/GenBank/DDBJ databases">
        <title>PCAP assembly of the Caenorhabditis remanei genome.</title>
        <authorList>
            <consortium name="The Caenorhabditis remanei Sequencing Consortium"/>
            <person name="Wilson R.K."/>
        </authorList>
    </citation>
    <scope>NUCLEOTIDE SEQUENCE [LARGE SCALE GENOMIC DNA]</scope>
    <source>
        <strain evidence="1">PB4641</strain>
    </source>
</reference>
<dbReference type="GO" id="GO:0005868">
    <property type="term" value="C:cytoplasmic dynein complex"/>
    <property type="evidence" value="ECO:0007669"/>
    <property type="project" value="TreeGrafter"/>
</dbReference>
<evidence type="ECO:0000313" key="1">
    <source>
        <dbReference type="EMBL" id="EFO85188.1"/>
    </source>
</evidence>
<dbReference type="GO" id="GO:0045505">
    <property type="term" value="F:dynein intermediate chain binding"/>
    <property type="evidence" value="ECO:0007669"/>
    <property type="project" value="TreeGrafter"/>
</dbReference>
<dbReference type="eggNOG" id="KOG3430">
    <property type="taxonomic scope" value="Eukaryota"/>
</dbReference>
<protein>
    <submittedName>
        <fullName evidence="1">CRE-DLC-3 protein</fullName>
    </submittedName>
</protein>
<dbReference type="Gene3D" id="3.30.740.10">
    <property type="entry name" value="Protein Inhibitor Of Neuronal Nitric Oxide Synthase"/>
    <property type="match status" value="1"/>
</dbReference>
<keyword evidence="2" id="KW-1185">Reference proteome</keyword>
<dbReference type="PANTHER" id="PTHR11886:SF88">
    <property type="entry name" value="DYNEIN LIGHT CHAIN"/>
    <property type="match status" value="1"/>
</dbReference>
<name>E3N3S5_CAERE</name>
<dbReference type="SUPFAM" id="SSF54648">
    <property type="entry name" value="DLC"/>
    <property type="match status" value="1"/>
</dbReference>
<dbReference type="OrthoDB" id="6506078at2759"/>